<evidence type="ECO:0000313" key="1">
    <source>
        <dbReference type="EMBL" id="MEQ2557478.1"/>
    </source>
</evidence>
<dbReference type="EMBL" id="JBBMEX010000005">
    <property type="protein sequence ID" value="MEQ2557478.1"/>
    <property type="molecule type" value="Genomic_DNA"/>
</dbReference>
<reference evidence="1 2" key="1">
    <citation type="submission" date="2024-03" db="EMBL/GenBank/DDBJ databases">
        <title>Human intestinal bacterial collection.</title>
        <authorList>
            <person name="Pauvert C."/>
            <person name="Hitch T.C.A."/>
            <person name="Clavel T."/>
        </authorList>
    </citation>
    <scope>NUCLEOTIDE SEQUENCE [LARGE SCALE GENOMIC DNA]</scope>
    <source>
        <strain evidence="1 2">CLA-AA-H185</strain>
    </source>
</reference>
<accession>A0ABV1HCM5</accession>
<protein>
    <submittedName>
        <fullName evidence="1">Type II toxin-antitoxin system HicA family toxin</fullName>
    </submittedName>
</protein>
<gene>
    <name evidence="1" type="ORF">WMO43_06315</name>
</gene>
<dbReference type="Proteomes" id="UP001454489">
    <property type="component" value="Unassembled WGS sequence"/>
</dbReference>
<organism evidence="1 2">
    <name type="scientific">Maccoyibacter intestinihominis</name>
    <dbReference type="NCBI Taxonomy" id="3133499"/>
    <lineage>
        <taxon>Bacteria</taxon>
        <taxon>Bacillati</taxon>
        <taxon>Bacillota</taxon>
        <taxon>Clostridia</taxon>
        <taxon>Lachnospirales</taxon>
        <taxon>Lachnospiraceae</taxon>
        <taxon>Maccoyibacter</taxon>
    </lineage>
</organism>
<evidence type="ECO:0000313" key="2">
    <source>
        <dbReference type="Proteomes" id="UP001454489"/>
    </source>
</evidence>
<sequence>MPKKRELIEKLCRKPMPKNFTTRELDMLMGKCGCEKFSGGRGSGIGFVHLETKRILQFDEPHPEHELYAYQVKKTIQFLKDIDEI</sequence>
<name>A0ABV1HCM5_9FIRM</name>
<comment type="caution">
    <text evidence="1">The sequence shown here is derived from an EMBL/GenBank/DDBJ whole genome shotgun (WGS) entry which is preliminary data.</text>
</comment>
<keyword evidence="2" id="KW-1185">Reference proteome</keyword>
<dbReference type="RefSeq" id="WP_353530639.1">
    <property type="nucleotide sequence ID" value="NZ_JBBMEX010000005.1"/>
</dbReference>
<proteinExistence type="predicted"/>